<dbReference type="RefSeq" id="WP_198684867.1">
    <property type="nucleotide sequence ID" value="NZ_JAEIJD010000002.1"/>
</dbReference>
<reference evidence="10" key="1">
    <citation type="submission" date="2020-12" db="EMBL/GenBank/DDBJ databases">
        <title>Pontibaca salina gen. nov., sp. nov., isolated from marine sediment.</title>
        <authorList>
            <person name="Bo J."/>
            <person name="Wang S."/>
            <person name="Song X."/>
            <person name="Du Z."/>
        </authorList>
    </citation>
    <scope>NUCLEOTIDE SEQUENCE</scope>
    <source>
        <strain evidence="10">S1109L</strain>
    </source>
</reference>
<evidence type="ECO:0000256" key="9">
    <source>
        <dbReference type="HAMAP-Rule" id="MF_00024"/>
    </source>
</evidence>
<dbReference type="GO" id="GO:0005886">
    <property type="term" value="C:plasma membrane"/>
    <property type="evidence" value="ECO:0007669"/>
    <property type="project" value="UniProtKB-SubCell"/>
</dbReference>
<dbReference type="HAMAP" id="MF_00024">
    <property type="entry name" value="CobD_CbiB"/>
    <property type="match status" value="1"/>
</dbReference>
<name>A0A934M0N7_9RHOB</name>
<feature type="transmembrane region" description="Helical" evidence="9">
    <location>
        <begin position="53"/>
        <end position="73"/>
    </location>
</feature>
<comment type="similarity">
    <text evidence="3 9">Belongs to the CobD/CbiB family.</text>
</comment>
<sequence>MTHSLILVIALMLDAALGEPRWLWSRAPHPAVLMGRAVAALDRHLNRGKYLRVMGVLTAGVLMGAALAVGWTLSLAGPLVETVIAAMLLAQRSLVQHVQDVSAGLRLSTGDGRVMVTRIVSRDCQHMDASQVARAAIESAAENLSDGVVAPAFWFLVGGLPGMLIYKAINTADSMIGYRTPRHERFGWAAARLDDLLNLIPARLTGLILAALSGQMREWPAIVKDARAHRSPNAGWPEAAIARALDVALAGPRGYHGTMLALPWVNHRGRHDIGPDEIDAAVVMLWRLWAVLLFLTLGVAGLSLFRV</sequence>
<dbReference type="Proteomes" id="UP000613255">
    <property type="component" value="Unassembled WGS sequence"/>
</dbReference>
<evidence type="ECO:0000256" key="3">
    <source>
        <dbReference type="ARBA" id="ARBA00006263"/>
    </source>
</evidence>
<dbReference type="EMBL" id="JAEIJD010000002">
    <property type="protein sequence ID" value="MBI6628841.1"/>
    <property type="molecule type" value="Genomic_DNA"/>
</dbReference>
<evidence type="ECO:0000256" key="2">
    <source>
        <dbReference type="ARBA" id="ARBA00004953"/>
    </source>
</evidence>
<keyword evidence="6 9" id="KW-0812">Transmembrane</keyword>
<dbReference type="PANTHER" id="PTHR34308:SF1">
    <property type="entry name" value="COBALAMIN BIOSYNTHESIS PROTEIN CBIB"/>
    <property type="match status" value="1"/>
</dbReference>
<dbReference type="Pfam" id="PF03186">
    <property type="entry name" value="CobD_Cbib"/>
    <property type="match status" value="1"/>
</dbReference>
<feature type="transmembrane region" description="Helical" evidence="9">
    <location>
        <begin position="285"/>
        <end position="305"/>
    </location>
</feature>
<dbReference type="GO" id="GO:0015420">
    <property type="term" value="F:ABC-type vitamin B12 transporter activity"/>
    <property type="evidence" value="ECO:0007669"/>
    <property type="project" value="UniProtKB-UniRule"/>
</dbReference>
<keyword evidence="4 9" id="KW-1003">Cell membrane</keyword>
<evidence type="ECO:0000256" key="1">
    <source>
        <dbReference type="ARBA" id="ARBA00004651"/>
    </source>
</evidence>
<dbReference type="NCBIfam" id="TIGR00380">
    <property type="entry name" value="cobal_cbiB"/>
    <property type="match status" value="1"/>
</dbReference>
<comment type="subcellular location">
    <subcellularLocation>
        <location evidence="1 9">Cell membrane</location>
        <topology evidence="1 9">Multi-pass membrane protein</topology>
    </subcellularLocation>
</comment>
<comment type="pathway">
    <text evidence="2 9">Cofactor biosynthesis; adenosylcobalamin biosynthesis.</text>
</comment>
<comment type="caution">
    <text evidence="10">The sequence shown here is derived from an EMBL/GenBank/DDBJ whole genome shotgun (WGS) entry which is preliminary data.</text>
</comment>
<evidence type="ECO:0000313" key="10">
    <source>
        <dbReference type="EMBL" id="MBI6628841.1"/>
    </source>
</evidence>
<evidence type="ECO:0000256" key="6">
    <source>
        <dbReference type="ARBA" id="ARBA00022692"/>
    </source>
</evidence>
<evidence type="ECO:0000256" key="5">
    <source>
        <dbReference type="ARBA" id="ARBA00022573"/>
    </source>
</evidence>
<dbReference type="PANTHER" id="PTHR34308">
    <property type="entry name" value="COBALAMIN BIOSYNTHESIS PROTEIN CBIB"/>
    <property type="match status" value="1"/>
</dbReference>
<comment type="caution">
    <text evidence="9">Lacks conserved residue(s) required for the propagation of feature annotation.</text>
</comment>
<protein>
    <recommendedName>
        <fullName evidence="9">Cobalamin biosynthesis protein CobD</fullName>
    </recommendedName>
</protein>
<dbReference type="AlphaFoldDB" id="A0A934M0N7"/>
<evidence type="ECO:0000256" key="8">
    <source>
        <dbReference type="ARBA" id="ARBA00023136"/>
    </source>
</evidence>
<gene>
    <name evidence="9" type="primary">cobD</name>
    <name evidence="10" type="ORF">JAO82_03005</name>
</gene>
<dbReference type="GO" id="GO:0048472">
    <property type="term" value="F:threonine-phosphate decarboxylase activity"/>
    <property type="evidence" value="ECO:0007669"/>
    <property type="project" value="InterPro"/>
</dbReference>
<comment type="function">
    <text evidence="9">Converts cobyric acid to cobinamide by the addition of aminopropanol on the F carboxylic group.</text>
</comment>
<evidence type="ECO:0000313" key="11">
    <source>
        <dbReference type="Proteomes" id="UP000613255"/>
    </source>
</evidence>
<keyword evidence="7 9" id="KW-1133">Transmembrane helix</keyword>
<evidence type="ECO:0000256" key="7">
    <source>
        <dbReference type="ARBA" id="ARBA00022989"/>
    </source>
</evidence>
<accession>A0A934M0N7</accession>
<proteinExistence type="inferred from homology"/>
<dbReference type="InterPro" id="IPR004485">
    <property type="entry name" value="Cobalamin_biosynth_CobD/CbiB"/>
</dbReference>
<keyword evidence="5 9" id="KW-0169">Cobalamin biosynthesis</keyword>
<keyword evidence="11" id="KW-1185">Reference proteome</keyword>
<keyword evidence="8 9" id="KW-0472">Membrane</keyword>
<feature type="transmembrane region" description="Helical" evidence="9">
    <location>
        <begin position="148"/>
        <end position="169"/>
    </location>
</feature>
<dbReference type="GO" id="GO:0009236">
    <property type="term" value="P:cobalamin biosynthetic process"/>
    <property type="evidence" value="ECO:0007669"/>
    <property type="project" value="UniProtKB-UniRule"/>
</dbReference>
<organism evidence="10 11">
    <name type="scientific">Pontibaca salina</name>
    <dbReference type="NCBI Taxonomy" id="2795731"/>
    <lineage>
        <taxon>Bacteria</taxon>
        <taxon>Pseudomonadati</taxon>
        <taxon>Pseudomonadota</taxon>
        <taxon>Alphaproteobacteria</taxon>
        <taxon>Rhodobacterales</taxon>
        <taxon>Roseobacteraceae</taxon>
        <taxon>Pontibaca</taxon>
    </lineage>
</organism>
<evidence type="ECO:0000256" key="4">
    <source>
        <dbReference type="ARBA" id="ARBA00022475"/>
    </source>
</evidence>